<dbReference type="EMBL" id="JACVHL010000011">
    <property type="protein sequence ID" value="MCC3805879.1"/>
    <property type="molecule type" value="Genomic_DNA"/>
</dbReference>
<evidence type="ECO:0000313" key="3">
    <source>
        <dbReference type="EMBL" id="MCC3805879.1"/>
    </source>
</evidence>
<evidence type="ECO:0000313" key="1">
    <source>
        <dbReference type="EMBL" id="HAS6676144.1"/>
    </source>
</evidence>
<dbReference type="EMBL" id="LIRS01000074">
    <property type="protein sequence ID" value="KOY31655.1"/>
    <property type="molecule type" value="Genomic_DNA"/>
</dbReference>
<reference evidence="10" key="10">
    <citation type="submission" date="2022-05" db="EMBL/GenBank/DDBJ databases">
        <title>Megaplasmid of Vibrio parahaemolyticus.</title>
        <authorList>
            <person name="Strauch E."/>
            <person name="Borowiak M."/>
        </authorList>
    </citation>
    <scope>NUCLEOTIDE SEQUENCE</scope>
    <source>
        <strain evidence="10">16-VB00198</strain>
    </source>
</reference>
<dbReference type="Proteomes" id="UP000856022">
    <property type="component" value="Unassembled WGS sequence"/>
</dbReference>
<protein>
    <submittedName>
        <fullName evidence="5">RNA helicase</fullName>
    </submittedName>
</protein>
<evidence type="ECO:0000313" key="14">
    <source>
        <dbReference type="Proteomes" id="UP000214596"/>
    </source>
</evidence>
<reference evidence="3" key="9">
    <citation type="submission" date="2020-09" db="EMBL/GenBank/DDBJ databases">
        <title>Genome sequence of Vibrio parahaemolyticus isolates.</title>
        <authorList>
            <person name="Hammerl J.A."/>
            <person name="Strauch E."/>
        </authorList>
    </citation>
    <scope>NUCLEOTIDE SEQUENCE</scope>
    <source>
        <strain evidence="3">17-VB00146</strain>
    </source>
</reference>
<dbReference type="Proteomes" id="UP000464718">
    <property type="component" value="Chromosome ii"/>
</dbReference>
<dbReference type="OrthoDB" id="5891244at2"/>
<keyword evidence="5" id="KW-0547">Nucleotide-binding</keyword>
<evidence type="ECO:0000313" key="13">
    <source>
        <dbReference type="Proteomes" id="UP000191946"/>
    </source>
</evidence>
<dbReference type="GO" id="GO:0004386">
    <property type="term" value="F:helicase activity"/>
    <property type="evidence" value="ECO:0007669"/>
    <property type="project" value="UniProtKB-KW"/>
</dbReference>
<evidence type="ECO:0000313" key="16">
    <source>
        <dbReference type="Proteomes" id="UP000464718"/>
    </source>
</evidence>
<gene>
    <name evidence="2" type="ORF">ACX05_14205</name>
    <name evidence="6" type="ORF">AKG60_11445</name>
    <name evidence="7" type="ORF">CA163_16215</name>
    <name evidence="8" type="ORF">EHC69_23105</name>
    <name evidence="9" type="ORF">FVP01_01860</name>
    <name evidence="5" type="ORF">HKB16_29235</name>
    <name evidence="4" type="ORF">HKB21_18860</name>
    <name evidence="1" type="ORF">I7278_04875</name>
    <name evidence="3" type="ORF">IB292_12570</name>
    <name evidence="10" type="ORF">M5598_17205</name>
    <name evidence="11" type="ORF">O1Q84_20740</name>
</gene>
<evidence type="ECO:0000313" key="7">
    <source>
        <dbReference type="EMBL" id="OXE31757.1"/>
    </source>
</evidence>
<accession>A0A072JT80</accession>
<dbReference type="EMBL" id="CP097356">
    <property type="protein sequence ID" value="UYV28954.1"/>
    <property type="molecule type" value="Genomic_DNA"/>
</dbReference>
<dbReference type="EMBL" id="JABCLD010001806">
    <property type="protein sequence ID" value="NMU27673.1"/>
    <property type="molecule type" value="Genomic_DNA"/>
</dbReference>
<dbReference type="EMBL" id="JABCLB010002501">
    <property type="protein sequence ID" value="NMU86936.1"/>
    <property type="molecule type" value="Genomic_DNA"/>
</dbReference>
<proteinExistence type="predicted"/>
<dbReference type="Proteomes" id="UP000518904">
    <property type="component" value="Unassembled WGS sequence"/>
</dbReference>
<dbReference type="Proteomes" id="UP000321504">
    <property type="component" value="Unassembled WGS sequence"/>
</dbReference>
<sequence length="57" mass="6667">MAAAEQLDTSVEYEIRYFEQGKMHSMIVVAENKKVAHQYYLECGKHNSDLYSIRPDK</sequence>
<reference evidence="1" key="4">
    <citation type="journal article" date="2018" name="Genome Biol.">
        <title>SKESA: strategic k-mer extension for scrupulous assemblies.</title>
        <authorList>
            <person name="Souvorov A."/>
            <person name="Agarwala R."/>
            <person name="Lipman D.J."/>
        </authorList>
    </citation>
    <scope>NUCLEOTIDE SEQUENCE</scope>
    <source>
        <strain evidence="1">1930</strain>
    </source>
</reference>
<evidence type="ECO:0000313" key="9">
    <source>
        <dbReference type="EMBL" id="TXN17759.1"/>
    </source>
</evidence>
<reference evidence="11" key="11">
    <citation type="submission" date="2022-12" db="EMBL/GenBank/DDBJ databases">
        <title>Vibrio parahaemolyticus become highly virulent by producing novel Tc toxins.</title>
        <authorList>
            <person name="Yang F."/>
            <person name="You Y."/>
            <person name="Lai Q."/>
            <person name="Xu L."/>
            <person name="Li F."/>
        </authorList>
    </citation>
    <scope>NUCLEOTIDE SEQUENCE</scope>
    <source>
        <strain evidence="11">Vp-HL-202005</strain>
    </source>
</reference>
<reference evidence="8 16" key="5">
    <citation type="submission" date="2018-12" db="EMBL/GenBank/DDBJ databases">
        <title>Genomic insights into the evolutionary origins and pathogenicity of five Vibrio parahaemolyticus strains isolated from the shrimp with acute hepatopancreatic necrosis disease (AHPND).</title>
        <authorList>
            <person name="Yang Q."/>
            <person name="Dong X."/>
            <person name="Xie G."/>
            <person name="Fu S."/>
            <person name="Zou P."/>
            <person name="Sun J."/>
            <person name="Wang Y."/>
            <person name="Huang J."/>
        </authorList>
    </citation>
    <scope>NUCLEOTIDE SEQUENCE [LARGE SCALE GENOMIC DNA]</scope>
    <source>
        <strain evidence="8 16">20160303005-1</strain>
    </source>
</reference>
<evidence type="ECO:0000313" key="11">
    <source>
        <dbReference type="EMBL" id="WAT93422.1"/>
    </source>
</evidence>
<dbReference type="Proteomes" id="UP001163036">
    <property type="component" value="Chromosome 2"/>
</dbReference>
<evidence type="ECO:0000313" key="4">
    <source>
        <dbReference type="EMBL" id="NMU27673.1"/>
    </source>
</evidence>
<dbReference type="Proteomes" id="UP000726777">
    <property type="component" value="Unassembled WGS sequence"/>
</dbReference>
<dbReference type="Proteomes" id="UP000037697">
    <property type="component" value="Unassembled WGS sequence"/>
</dbReference>
<dbReference type="Proteomes" id="UP000191946">
    <property type="component" value="Unassembled WGS sequence"/>
</dbReference>
<dbReference type="EMBL" id="CP114195">
    <property type="protein sequence ID" value="WAT93422.1"/>
    <property type="molecule type" value="Genomic_DNA"/>
</dbReference>
<dbReference type="EMBL" id="DACQKT010000002">
    <property type="protein sequence ID" value="HAS6676144.1"/>
    <property type="molecule type" value="Genomic_DNA"/>
</dbReference>
<reference evidence="6 13" key="2">
    <citation type="submission" date="2015-08" db="EMBL/GenBank/DDBJ databases">
        <title>Draft Genome Sequences of Vibrio parahaemolyticus Strains.</title>
        <authorList>
            <person name="Gonzalez-Escalona N."/>
            <person name="DePaola A."/>
        </authorList>
    </citation>
    <scope>NUCLEOTIDE SEQUENCE [LARGE SCALE GENOMIC DNA]</scope>
    <source>
        <strain evidence="6 13">CFSAN001621</strain>
    </source>
</reference>
<dbReference type="RefSeq" id="WP_005463506.1">
    <property type="nucleotide sequence ID" value="NZ_CABMHD010000003.1"/>
</dbReference>
<evidence type="ECO:0000313" key="17">
    <source>
        <dbReference type="Proteomes" id="UP000518904"/>
    </source>
</evidence>
<reference evidence="1" key="7">
    <citation type="submission" date="2019-12" db="EMBL/GenBank/DDBJ databases">
        <authorList>
            <consortium name="NCBI Pathogen Detection Project"/>
        </authorList>
    </citation>
    <scope>NUCLEOTIDE SEQUENCE</scope>
    <source>
        <strain evidence="1">1930</strain>
    </source>
</reference>
<dbReference type="EMBL" id="NIXT01000999">
    <property type="protein sequence ID" value="OXE31757.1"/>
    <property type="molecule type" value="Genomic_DNA"/>
</dbReference>
<dbReference type="GeneID" id="44140080"/>
<evidence type="ECO:0000313" key="10">
    <source>
        <dbReference type="EMBL" id="UYV28954.1"/>
    </source>
</evidence>
<dbReference type="EMBL" id="LHQV01000015">
    <property type="protein sequence ID" value="OQJ98659.1"/>
    <property type="molecule type" value="Genomic_DNA"/>
</dbReference>
<keyword evidence="13" id="KW-1185">Reference proteome</keyword>
<reference evidence="9 15" key="6">
    <citation type="submission" date="2019-08" db="EMBL/GenBank/DDBJ databases">
        <title>Emerging of two pre-pandemic pathogenic O4:KUT lineages of Vibrio parahaemolyticus in coastal eastern China.</title>
        <authorList>
            <person name="Yu H."/>
        </authorList>
    </citation>
    <scope>NUCLEOTIDE SEQUENCE [LARGE SCALE GENOMIC DNA]</scope>
    <source>
        <strain evidence="9 15">HZ17-383</strain>
    </source>
</reference>
<name>A0A072JT80_VIBPH</name>
<dbReference type="Proteomes" id="UP000214596">
    <property type="component" value="Unassembled WGS sequence"/>
</dbReference>
<reference evidence="17 18" key="8">
    <citation type="submission" date="2020-04" db="EMBL/GenBank/DDBJ databases">
        <title>Whole-genome sequencing of Vibrio spp. from China reveals different genetic environments of blaCTX-M-14 among diverse lineages.</title>
        <authorList>
            <person name="Zheng Z."/>
            <person name="Ye L."/>
            <person name="Chen S."/>
        </authorList>
    </citation>
    <scope>NUCLEOTIDE SEQUENCE [LARGE SCALE GENOMIC DNA]</scope>
    <source>
        <strain evidence="5 17">Vb0551</strain>
        <strain evidence="4 18">Vb0574</strain>
    </source>
</reference>
<dbReference type="AlphaFoldDB" id="A0A072JT80"/>
<dbReference type="EMBL" id="VRMQ01000001">
    <property type="protein sequence ID" value="TXN17759.1"/>
    <property type="molecule type" value="Genomic_DNA"/>
</dbReference>
<evidence type="ECO:0000313" key="12">
    <source>
        <dbReference type="Proteomes" id="UP000037697"/>
    </source>
</evidence>
<reference evidence="2 12" key="1">
    <citation type="submission" date="2015-07" db="EMBL/GenBank/DDBJ databases">
        <title>Foodborne Vibrio parahaemolyticus Isolates.</title>
        <authorList>
            <person name="Ronholm J."/>
            <person name="Petronella N."/>
            <person name="Kenwell R."/>
            <person name="Banerjee S."/>
        </authorList>
    </citation>
    <scope>NUCLEOTIDE SEQUENCE [LARGE SCALE GENOMIC DNA]</scope>
    <source>
        <strain evidence="2 12">HS-06-05</strain>
    </source>
</reference>
<evidence type="ECO:0000313" key="6">
    <source>
        <dbReference type="EMBL" id="OQJ98659.1"/>
    </source>
</evidence>
<evidence type="ECO:0000313" key="15">
    <source>
        <dbReference type="Proteomes" id="UP000321504"/>
    </source>
</evidence>
<evidence type="ECO:0000313" key="8">
    <source>
        <dbReference type="EMBL" id="QHH12177.1"/>
    </source>
</evidence>
<reference evidence="7 14" key="3">
    <citation type="journal article" date="2017" name="Appl. Environ. Microbiol.">
        <title>Parallel evolution of two clades of a major Atlantic endemic Vibrio parahaemolyticus pathogen lineage by independent acquisition of related pathogenicity islands.</title>
        <authorList>
            <person name="Xu F."/>
            <person name="Gonzalez-Escalona N."/>
            <person name="Drees K.P."/>
            <person name="Sebra R.P."/>
            <person name="Cooper V.S."/>
            <person name="Jones S.H."/>
            <person name="Whistler C.A."/>
        </authorList>
    </citation>
    <scope>NUCLEOTIDE SEQUENCE [LARGE SCALE GENOMIC DNA]</scope>
    <source>
        <strain evidence="7 14">MAVP-3</strain>
    </source>
</reference>
<evidence type="ECO:0000313" key="2">
    <source>
        <dbReference type="EMBL" id="KOY31655.1"/>
    </source>
</evidence>
<dbReference type="Proteomes" id="UP000555836">
    <property type="component" value="Unassembled WGS sequence"/>
</dbReference>
<organism evidence="5 17">
    <name type="scientific">Vibrio parahaemolyticus</name>
    <dbReference type="NCBI Taxonomy" id="670"/>
    <lineage>
        <taxon>Bacteria</taxon>
        <taxon>Pseudomonadati</taxon>
        <taxon>Pseudomonadota</taxon>
        <taxon>Gammaproteobacteria</taxon>
        <taxon>Vibrionales</taxon>
        <taxon>Vibrionaceae</taxon>
        <taxon>Vibrio</taxon>
    </lineage>
</organism>
<dbReference type="Proteomes" id="UP001156560">
    <property type="component" value="Chromosome 2"/>
</dbReference>
<evidence type="ECO:0000313" key="18">
    <source>
        <dbReference type="Proteomes" id="UP000555836"/>
    </source>
</evidence>
<keyword evidence="5" id="KW-0067">ATP-binding</keyword>
<dbReference type="EMBL" id="CP034299">
    <property type="protein sequence ID" value="QHH12177.1"/>
    <property type="molecule type" value="Genomic_DNA"/>
</dbReference>
<keyword evidence="5" id="KW-0378">Hydrolase</keyword>
<evidence type="ECO:0000313" key="5">
    <source>
        <dbReference type="EMBL" id="NMU86936.1"/>
    </source>
</evidence>
<keyword evidence="5" id="KW-0347">Helicase</keyword>